<keyword evidence="3" id="KW-1185">Reference proteome</keyword>
<dbReference type="AlphaFoldDB" id="A0A9P9WM14"/>
<keyword evidence="1" id="KW-0732">Signal</keyword>
<gene>
    <name evidence="2" type="ORF">JX265_006608</name>
</gene>
<sequence length="168" mass="18264">MRSAFVVAAAAALAVAAPTANEDPARVRRAKPEQIRSVSDPIYHYYLQRYPKDPTIAVMGPVASSEYFNIGGSIQSTNSSAFLNIGADTTSYKTLTFGTAASTTAWALEGDTIITGTSSSWGRQDMVRRLADLAWAHLRTQLPGLPARWQLLAGLPTDRQRHAERQDV</sequence>
<evidence type="ECO:0000313" key="2">
    <source>
        <dbReference type="EMBL" id="KAI1869518.1"/>
    </source>
</evidence>
<dbReference type="Proteomes" id="UP000829685">
    <property type="component" value="Unassembled WGS sequence"/>
</dbReference>
<organism evidence="2 3">
    <name type="scientific">Neoarthrinium moseri</name>
    <dbReference type="NCBI Taxonomy" id="1658444"/>
    <lineage>
        <taxon>Eukaryota</taxon>
        <taxon>Fungi</taxon>
        <taxon>Dikarya</taxon>
        <taxon>Ascomycota</taxon>
        <taxon>Pezizomycotina</taxon>
        <taxon>Sordariomycetes</taxon>
        <taxon>Xylariomycetidae</taxon>
        <taxon>Amphisphaeriales</taxon>
        <taxon>Apiosporaceae</taxon>
        <taxon>Neoarthrinium</taxon>
    </lineage>
</organism>
<evidence type="ECO:0000256" key="1">
    <source>
        <dbReference type="SAM" id="SignalP"/>
    </source>
</evidence>
<reference evidence="2" key="1">
    <citation type="submission" date="2021-03" db="EMBL/GenBank/DDBJ databases">
        <title>Revisited historic fungal species revealed as producer of novel bioactive compounds through whole genome sequencing and comparative genomics.</title>
        <authorList>
            <person name="Vignolle G.A."/>
            <person name="Hochenegger N."/>
            <person name="Mach R.L."/>
            <person name="Mach-Aigner A.R."/>
            <person name="Javad Rahimi M."/>
            <person name="Salim K.A."/>
            <person name="Chan C.M."/>
            <person name="Lim L.B.L."/>
            <person name="Cai F."/>
            <person name="Druzhinina I.S."/>
            <person name="U'Ren J.M."/>
            <person name="Derntl C."/>
        </authorList>
    </citation>
    <scope>NUCLEOTIDE SEQUENCE</scope>
    <source>
        <strain evidence="2">TUCIM 5799</strain>
    </source>
</reference>
<name>A0A9P9WM14_9PEZI</name>
<comment type="caution">
    <text evidence="2">The sequence shown here is derived from an EMBL/GenBank/DDBJ whole genome shotgun (WGS) entry which is preliminary data.</text>
</comment>
<protein>
    <submittedName>
        <fullName evidence="2">Uncharacterized protein</fullName>
    </submittedName>
</protein>
<feature type="chain" id="PRO_5040302656" evidence="1">
    <location>
        <begin position="17"/>
        <end position="168"/>
    </location>
</feature>
<accession>A0A9P9WM14</accession>
<dbReference type="EMBL" id="JAFIMR010000015">
    <property type="protein sequence ID" value="KAI1869518.1"/>
    <property type="molecule type" value="Genomic_DNA"/>
</dbReference>
<feature type="signal peptide" evidence="1">
    <location>
        <begin position="1"/>
        <end position="16"/>
    </location>
</feature>
<proteinExistence type="predicted"/>
<evidence type="ECO:0000313" key="3">
    <source>
        <dbReference type="Proteomes" id="UP000829685"/>
    </source>
</evidence>